<protein>
    <submittedName>
        <fullName evidence="2">Uncharacterized protein</fullName>
    </submittedName>
</protein>
<reference evidence="2 3" key="1">
    <citation type="submission" date="2018-01" db="EMBL/GenBank/DDBJ databases">
        <title>Arthrobacter sp. nov., from glaciers in China.</title>
        <authorList>
            <person name="Liu Q."/>
            <person name="Xin Y.-H."/>
        </authorList>
    </citation>
    <scope>NUCLEOTIDE SEQUENCE [LARGE SCALE GENOMIC DNA]</scope>
    <source>
        <strain evidence="2 3">HLT2-12-2</strain>
    </source>
</reference>
<evidence type="ECO:0000313" key="2">
    <source>
        <dbReference type="EMBL" id="POH72552.1"/>
    </source>
</evidence>
<keyword evidence="1" id="KW-1133">Transmembrane helix</keyword>
<gene>
    <name evidence="2" type="ORF">CVS27_15655</name>
</gene>
<sequence length="100" mass="10934">MSNGNEKPEISDDNILLGFIVVLTIGAGIIPFGAMLSPVKDWLVQYQILIEGNGMYLEIPGTGAGLDLIRLVALAAMVIIIIALTVLVIYKRRIRDLNQR</sequence>
<dbReference type="RefSeq" id="WP_103466775.1">
    <property type="nucleotide sequence ID" value="NZ_PPXC01000013.1"/>
</dbReference>
<keyword evidence="3" id="KW-1185">Reference proteome</keyword>
<accession>A0A2S3ZU97</accession>
<comment type="caution">
    <text evidence="2">The sequence shown here is derived from an EMBL/GenBank/DDBJ whole genome shotgun (WGS) entry which is preliminary data.</text>
</comment>
<feature type="transmembrane region" description="Helical" evidence="1">
    <location>
        <begin position="15"/>
        <end position="36"/>
    </location>
</feature>
<dbReference type="AlphaFoldDB" id="A0A2S3ZU97"/>
<keyword evidence="1" id="KW-0472">Membrane</keyword>
<dbReference type="EMBL" id="PPXC01000013">
    <property type="protein sequence ID" value="POH72552.1"/>
    <property type="molecule type" value="Genomic_DNA"/>
</dbReference>
<evidence type="ECO:0000313" key="3">
    <source>
        <dbReference type="Proteomes" id="UP000237061"/>
    </source>
</evidence>
<proteinExistence type="predicted"/>
<evidence type="ECO:0000256" key="1">
    <source>
        <dbReference type="SAM" id="Phobius"/>
    </source>
</evidence>
<feature type="transmembrane region" description="Helical" evidence="1">
    <location>
        <begin position="68"/>
        <end position="90"/>
    </location>
</feature>
<keyword evidence="1" id="KW-0812">Transmembrane</keyword>
<dbReference type="Proteomes" id="UP000237061">
    <property type="component" value="Unassembled WGS sequence"/>
</dbReference>
<name>A0A2S3ZU97_ARTGL</name>
<organism evidence="2 3">
    <name type="scientific">Arthrobacter glacialis</name>
    <dbReference type="NCBI Taxonomy" id="1664"/>
    <lineage>
        <taxon>Bacteria</taxon>
        <taxon>Bacillati</taxon>
        <taxon>Actinomycetota</taxon>
        <taxon>Actinomycetes</taxon>
        <taxon>Micrococcales</taxon>
        <taxon>Micrococcaceae</taxon>
        <taxon>Arthrobacter</taxon>
    </lineage>
</organism>